<keyword evidence="3 4" id="KW-0732">Signal</keyword>
<dbReference type="GO" id="GO:0055052">
    <property type="term" value="C:ATP-binding cassette (ABC) transporter complex, substrate-binding subunit-containing"/>
    <property type="evidence" value="ECO:0007669"/>
    <property type="project" value="TreeGrafter"/>
</dbReference>
<protein>
    <submittedName>
        <fullName evidence="5">Multiple sugar transport system substrate-binding protein</fullName>
    </submittedName>
</protein>
<organism evidence="5 6">
    <name type="scientific">Microbacterium halimionae</name>
    <dbReference type="NCBI Taxonomy" id="1526413"/>
    <lineage>
        <taxon>Bacteria</taxon>
        <taxon>Bacillati</taxon>
        <taxon>Actinomycetota</taxon>
        <taxon>Actinomycetes</taxon>
        <taxon>Micrococcales</taxon>
        <taxon>Microbacteriaceae</taxon>
        <taxon>Microbacterium</taxon>
    </lineage>
</organism>
<dbReference type="EMBL" id="JACGWY010000001">
    <property type="protein sequence ID" value="MBA8815707.1"/>
    <property type="molecule type" value="Genomic_DNA"/>
</dbReference>
<comment type="caution">
    <text evidence="5">The sequence shown here is derived from an EMBL/GenBank/DDBJ whole genome shotgun (WGS) entry which is preliminary data.</text>
</comment>
<evidence type="ECO:0000313" key="5">
    <source>
        <dbReference type="EMBL" id="MBA8815707.1"/>
    </source>
</evidence>
<dbReference type="GO" id="GO:0015768">
    <property type="term" value="P:maltose transport"/>
    <property type="evidence" value="ECO:0007669"/>
    <property type="project" value="TreeGrafter"/>
</dbReference>
<dbReference type="Gene3D" id="3.40.190.10">
    <property type="entry name" value="Periplasmic binding protein-like II"/>
    <property type="match status" value="2"/>
</dbReference>
<keyword evidence="6" id="KW-1185">Reference proteome</keyword>
<evidence type="ECO:0000256" key="2">
    <source>
        <dbReference type="ARBA" id="ARBA00022448"/>
    </source>
</evidence>
<name>A0A7W3JMT1_9MICO</name>
<dbReference type="InterPro" id="IPR006059">
    <property type="entry name" value="SBP"/>
</dbReference>
<feature type="chain" id="PRO_5038778658" evidence="4">
    <location>
        <begin position="28"/>
        <end position="434"/>
    </location>
</feature>
<evidence type="ECO:0000313" key="6">
    <source>
        <dbReference type="Proteomes" id="UP000526083"/>
    </source>
</evidence>
<sequence>MSNIIRSRSARLTASIAVVTTATLLLAGCGRSADEATATAGAAIDDSPATGTVTLWAPDGDATVIEDVIAPFEEANPDLDVEVTLIPSDEYTTKLQAAIAAGTTPDIAQLYTEAQAQFLDPAIFEAVPDGVATSTDFFPGAWDAGVVDGTAYSVPWYTFTRTLVYRKDFAETGGATAPKTQDDMVPFLKGLEAGGAEKGLGTDVGWDGYNGQSIALYTWQNGGEILSADGSEWTFDTPEVVEAIEYNASFFSEDVASPDGPMFLDSIPYFVDGKTGAMVTGPWALNQITSATDDDWLTDHVATAPLPEGSANNAGTVGGGSWGVLSDSENSDAAWKVIRYLSNPETQVEQYKAFGSLPAVQSAWDDPSISDQPLLDAFFDQLQNTRSFPQSTTWTQVSTQIGSEFEAVVRGGESPEDAAANIQSFAENLGTGTK</sequence>
<keyword evidence="2" id="KW-0813">Transport</keyword>
<dbReference type="PANTHER" id="PTHR30061">
    <property type="entry name" value="MALTOSE-BINDING PERIPLASMIC PROTEIN"/>
    <property type="match status" value="1"/>
</dbReference>
<dbReference type="Proteomes" id="UP000526083">
    <property type="component" value="Unassembled WGS sequence"/>
</dbReference>
<dbReference type="GO" id="GO:1901982">
    <property type="term" value="F:maltose binding"/>
    <property type="evidence" value="ECO:0007669"/>
    <property type="project" value="TreeGrafter"/>
</dbReference>
<keyword evidence="5" id="KW-0762">Sugar transport</keyword>
<dbReference type="RefSeq" id="WP_167048706.1">
    <property type="nucleotide sequence ID" value="NZ_JAAOZB010000002.1"/>
</dbReference>
<dbReference type="GO" id="GO:0042956">
    <property type="term" value="P:maltodextrin transmembrane transport"/>
    <property type="evidence" value="ECO:0007669"/>
    <property type="project" value="TreeGrafter"/>
</dbReference>
<feature type="signal peptide" evidence="4">
    <location>
        <begin position="1"/>
        <end position="27"/>
    </location>
</feature>
<dbReference type="Pfam" id="PF13416">
    <property type="entry name" value="SBP_bac_8"/>
    <property type="match status" value="1"/>
</dbReference>
<evidence type="ECO:0000256" key="3">
    <source>
        <dbReference type="ARBA" id="ARBA00022729"/>
    </source>
</evidence>
<dbReference type="PROSITE" id="PS51257">
    <property type="entry name" value="PROKAR_LIPOPROTEIN"/>
    <property type="match status" value="1"/>
</dbReference>
<reference evidence="5 6" key="1">
    <citation type="submission" date="2020-07" db="EMBL/GenBank/DDBJ databases">
        <title>Sequencing the genomes of 1000 actinobacteria strains.</title>
        <authorList>
            <person name="Klenk H.-P."/>
        </authorList>
    </citation>
    <scope>NUCLEOTIDE SEQUENCE [LARGE SCALE GENOMIC DNA]</scope>
    <source>
        <strain evidence="5 6">DSM 27576</strain>
    </source>
</reference>
<accession>A0A7W3JMT1</accession>
<proteinExistence type="inferred from homology"/>
<gene>
    <name evidence="5" type="ORF">FHX48_000759</name>
</gene>
<evidence type="ECO:0000256" key="4">
    <source>
        <dbReference type="SAM" id="SignalP"/>
    </source>
</evidence>
<evidence type="ECO:0000256" key="1">
    <source>
        <dbReference type="ARBA" id="ARBA00008520"/>
    </source>
</evidence>
<comment type="similarity">
    <text evidence="1">Belongs to the bacterial solute-binding protein 1 family.</text>
</comment>
<dbReference type="PANTHER" id="PTHR30061:SF50">
    <property type="entry name" value="MALTOSE_MALTODEXTRIN-BINDING PERIPLASMIC PROTEIN"/>
    <property type="match status" value="1"/>
</dbReference>
<dbReference type="AlphaFoldDB" id="A0A7W3JMT1"/>
<dbReference type="SUPFAM" id="SSF53850">
    <property type="entry name" value="Periplasmic binding protein-like II"/>
    <property type="match status" value="1"/>
</dbReference>